<organism evidence="2 3">
    <name type="scientific">Sphingobacterium siyangense</name>
    <dbReference type="NCBI Taxonomy" id="459529"/>
    <lineage>
        <taxon>Bacteria</taxon>
        <taxon>Pseudomonadati</taxon>
        <taxon>Bacteroidota</taxon>
        <taxon>Sphingobacteriia</taxon>
        <taxon>Sphingobacteriales</taxon>
        <taxon>Sphingobacteriaceae</taxon>
        <taxon>Sphingobacterium</taxon>
    </lineage>
</organism>
<evidence type="ECO:0000313" key="3">
    <source>
        <dbReference type="Proteomes" id="UP000315908"/>
    </source>
</evidence>
<dbReference type="Proteomes" id="UP000315908">
    <property type="component" value="Unassembled WGS sequence"/>
</dbReference>
<dbReference type="AlphaFoldDB" id="A0A562MZ04"/>
<sequence>MKYSFTHNMKKLNQYGAGLYMALHYKEIRSEINFLLRKHNFAGALQAVINHLRSLIILQSTDKICQHIHFLGMIYGRGNHYVKYILENLFVRSLGGLRRISSVNAWAVIEAQLPIPFLEVLKGQQIHNLLISK</sequence>
<dbReference type="InterPro" id="IPR056091">
    <property type="entry name" value="DUF7674"/>
</dbReference>
<feature type="domain" description="DUF7674" evidence="1">
    <location>
        <begin position="21"/>
        <end position="126"/>
    </location>
</feature>
<evidence type="ECO:0000259" key="1">
    <source>
        <dbReference type="Pfam" id="PF24722"/>
    </source>
</evidence>
<accession>A0A562MZ04</accession>
<gene>
    <name evidence="2" type="ORF">IQ31_00638</name>
</gene>
<evidence type="ECO:0000313" key="2">
    <source>
        <dbReference type="EMBL" id="TWI25048.1"/>
    </source>
</evidence>
<proteinExistence type="predicted"/>
<protein>
    <recommendedName>
        <fullName evidence="1">DUF7674 domain-containing protein</fullName>
    </recommendedName>
</protein>
<reference evidence="2 3" key="1">
    <citation type="journal article" date="2015" name="Stand. Genomic Sci.">
        <title>Genomic Encyclopedia of Bacterial and Archaeal Type Strains, Phase III: the genomes of soil and plant-associated and newly described type strains.</title>
        <authorList>
            <person name="Whitman W.B."/>
            <person name="Woyke T."/>
            <person name="Klenk H.P."/>
            <person name="Zhou Y."/>
            <person name="Lilburn T.G."/>
            <person name="Beck B.J."/>
            <person name="De Vos P."/>
            <person name="Vandamme P."/>
            <person name="Eisen J.A."/>
            <person name="Garrity G."/>
            <person name="Hugenholtz P."/>
            <person name="Kyrpides N.C."/>
        </authorList>
    </citation>
    <scope>NUCLEOTIDE SEQUENCE [LARGE SCALE GENOMIC DNA]</scope>
    <source>
        <strain evidence="2 3">CGMCC 1.6855</strain>
    </source>
</reference>
<comment type="caution">
    <text evidence="2">The sequence shown here is derived from an EMBL/GenBank/DDBJ whole genome shotgun (WGS) entry which is preliminary data.</text>
</comment>
<dbReference type="Pfam" id="PF24722">
    <property type="entry name" value="DUF7674"/>
    <property type="match status" value="1"/>
</dbReference>
<name>A0A562MZ04_9SPHI</name>
<dbReference type="EMBL" id="VLKR01000002">
    <property type="protein sequence ID" value="TWI25048.1"/>
    <property type="molecule type" value="Genomic_DNA"/>
</dbReference>